<reference evidence="1 2" key="1">
    <citation type="submission" date="2020-07" db="EMBL/GenBank/DDBJ databases">
        <title>Sequencing the genomes of 1000 actinobacteria strains.</title>
        <authorList>
            <person name="Klenk H.-P."/>
        </authorList>
    </citation>
    <scope>NUCLEOTIDE SEQUENCE [LARGE SCALE GENOMIC DNA]</scope>
    <source>
        <strain evidence="1 2">DSM 24723</strain>
    </source>
</reference>
<dbReference type="InterPro" id="IPR036249">
    <property type="entry name" value="Thioredoxin-like_sf"/>
</dbReference>
<sequence length="181" mass="19355">MLARRRHRRAPLLTYVVDPYSAVARDWVPAVRELALVVGDHLPIEVVCTGDRSSLREDSVAAGAGVHALLATERLHPVTVVEDVLRAFADHGADIADPSTIAELAAARRLDRDAVKLVAASDDARAMAREDRELARGLGDPSGASLLYAAGDHLHRLPGPGSTPRELVSAWRTLAPISTTP</sequence>
<evidence type="ECO:0000313" key="1">
    <source>
        <dbReference type="EMBL" id="NYG36690.1"/>
    </source>
</evidence>
<dbReference type="SUPFAM" id="SSF52833">
    <property type="entry name" value="Thioredoxin-like"/>
    <property type="match status" value="1"/>
</dbReference>
<evidence type="ECO:0008006" key="3">
    <source>
        <dbReference type="Google" id="ProtNLM"/>
    </source>
</evidence>
<proteinExistence type="predicted"/>
<evidence type="ECO:0000313" key="2">
    <source>
        <dbReference type="Proteomes" id="UP000592181"/>
    </source>
</evidence>
<accession>A0A852X5L1</accession>
<comment type="caution">
    <text evidence="1">The sequence shown here is derived from an EMBL/GenBank/DDBJ whole genome shotgun (WGS) entry which is preliminary data.</text>
</comment>
<dbReference type="EMBL" id="JACBZX010000001">
    <property type="protein sequence ID" value="NYG36690.1"/>
    <property type="molecule type" value="Genomic_DNA"/>
</dbReference>
<dbReference type="RefSeq" id="WP_179462154.1">
    <property type="nucleotide sequence ID" value="NZ_JACBZX010000001.1"/>
</dbReference>
<name>A0A852X5L1_9MICO</name>
<dbReference type="Proteomes" id="UP000592181">
    <property type="component" value="Unassembled WGS sequence"/>
</dbReference>
<gene>
    <name evidence="1" type="ORF">BJY28_001159</name>
</gene>
<protein>
    <recommendedName>
        <fullName evidence="3">DSBA-like thioredoxin domain-containing protein</fullName>
    </recommendedName>
</protein>
<dbReference type="AlphaFoldDB" id="A0A852X5L1"/>
<dbReference type="Gene3D" id="3.40.30.10">
    <property type="entry name" value="Glutaredoxin"/>
    <property type="match status" value="1"/>
</dbReference>
<organism evidence="1 2">
    <name type="scientific">Janibacter alkaliphilus</name>
    <dbReference type="NCBI Taxonomy" id="1069963"/>
    <lineage>
        <taxon>Bacteria</taxon>
        <taxon>Bacillati</taxon>
        <taxon>Actinomycetota</taxon>
        <taxon>Actinomycetes</taxon>
        <taxon>Micrococcales</taxon>
        <taxon>Intrasporangiaceae</taxon>
        <taxon>Janibacter</taxon>
    </lineage>
</organism>
<keyword evidence="2" id="KW-1185">Reference proteome</keyword>